<accession>A0A8S5SLA1</accession>
<organism evidence="1">
    <name type="scientific">Phage sp. ctgh419</name>
    <dbReference type="NCBI Taxonomy" id="2828009"/>
    <lineage>
        <taxon>Viruses</taxon>
    </lineage>
</organism>
<sequence length="112" mass="13014">MIESRIIKYLRDKLGIKVYAEIPESPPKEFIIVEKTSSGVEDYIYHVTVALQSYSDTLLNVAVLNDKVKKAMDEMIELPEISSCKLNSDYNFTDTVTKRYRYQAVYNIVFFD</sequence>
<dbReference type="EMBL" id="BK032618">
    <property type="protein sequence ID" value="DAF51595.1"/>
    <property type="molecule type" value="Genomic_DNA"/>
</dbReference>
<protein>
    <submittedName>
        <fullName evidence="1">Tail completion protein</fullName>
    </submittedName>
</protein>
<reference evidence="1" key="1">
    <citation type="journal article" date="2021" name="Proc. Natl. Acad. Sci. U.S.A.">
        <title>A Catalog of Tens of Thousands of Viruses from Human Metagenomes Reveals Hidden Associations with Chronic Diseases.</title>
        <authorList>
            <person name="Tisza M.J."/>
            <person name="Buck C.B."/>
        </authorList>
    </citation>
    <scope>NUCLEOTIDE SEQUENCE</scope>
    <source>
        <strain evidence="1">Ctgh419</strain>
    </source>
</reference>
<name>A0A8S5SLA1_9VIRU</name>
<evidence type="ECO:0000313" key="1">
    <source>
        <dbReference type="EMBL" id="DAF51595.1"/>
    </source>
</evidence>
<proteinExistence type="predicted"/>